<accession>A0A2A6D118</accession>
<gene>
    <name evidence="1" type="primary">WBGene00116403</name>
</gene>
<evidence type="ECO:0000313" key="2">
    <source>
        <dbReference type="Proteomes" id="UP000005239"/>
    </source>
</evidence>
<organism evidence="1 2">
    <name type="scientific">Pristionchus pacificus</name>
    <name type="common">Parasitic nematode worm</name>
    <dbReference type="NCBI Taxonomy" id="54126"/>
    <lineage>
        <taxon>Eukaryota</taxon>
        <taxon>Metazoa</taxon>
        <taxon>Ecdysozoa</taxon>
        <taxon>Nematoda</taxon>
        <taxon>Chromadorea</taxon>
        <taxon>Rhabditida</taxon>
        <taxon>Rhabditina</taxon>
        <taxon>Diplogasteromorpha</taxon>
        <taxon>Diplogasteroidea</taxon>
        <taxon>Neodiplogasteridae</taxon>
        <taxon>Pristionchus</taxon>
    </lineage>
</organism>
<proteinExistence type="predicted"/>
<sequence length="84" mass="9737">MSTMRLLNPLGVVCYMVSFVLYGLSIAATIKYWNRMYFPVVLLICLTMKAMDLAAHMYAYIMFQLGFQSYVYFFFEGTGFGNNH</sequence>
<protein>
    <submittedName>
        <fullName evidence="1">Uncharacterized protein</fullName>
    </submittedName>
</protein>
<reference evidence="1" key="2">
    <citation type="submission" date="2022-06" db="UniProtKB">
        <authorList>
            <consortium name="EnsemblMetazoa"/>
        </authorList>
    </citation>
    <scope>IDENTIFICATION</scope>
    <source>
        <strain evidence="1">PS312</strain>
    </source>
</reference>
<accession>A0A8R1YGU8</accession>
<keyword evidence="2" id="KW-1185">Reference proteome</keyword>
<reference evidence="2" key="1">
    <citation type="journal article" date="2008" name="Nat. Genet.">
        <title>The Pristionchus pacificus genome provides a unique perspective on nematode lifestyle and parasitism.</title>
        <authorList>
            <person name="Dieterich C."/>
            <person name="Clifton S.W."/>
            <person name="Schuster L.N."/>
            <person name="Chinwalla A."/>
            <person name="Delehaunty K."/>
            <person name="Dinkelacker I."/>
            <person name="Fulton L."/>
            <person name="Fulton R."/>
            <person name="Godfrey J."/>
            <person name="Minx P."/>
            <person name="Mitreva M."/>
            <person name="Roeseler W."/>
            <person name="Tian H."/>
            <person name="Witte H."/>
            <person name="Yang S.P."/>
            <person name="Wilson R.K."/>
            <person name="Sommer R.J."/>
        </authorList>
    </citation>
    <scope>NUCLEOTIDE SEQUENCE [LARGE SCALE GENOMIC DNA]</scope>
    <source>
        <strain evidence="2">PS312</strain>
    </source>
</reference>
<dbReference type="Proteomes" id="UP000005239">
    <property type="component" value="Unassembled WGS sequence"/>
</dbReference>
<dbReference type="EnsemblMetazoa" id="PPA26849.1">
    <property type="protein sequence ID" value="PPA26849.1"/>
    <property type="gene ID" value="WBGene00116403"/>
</dbReference>
<dbReference type="AlphaFoldDB" id="A0A2A6D118"/>
<evidence type="ECO:0000313" key="1">
    <source>
        <dbReference type="EnsemblMetazoa" id="PPA26849.1"/>
    </source>
</evidence>
<name>A0A2A6D118_PRIPA</name>